<feature type="transmembrane region" description="Helical" evidence="1">
    <location>
        <begin position="9"/>
        <end position="29"/>
    </location>
</feature>
<dbReference type="InterPro" id="IPR020076">
    <property type="entry name" value="DUF2768"/>
</dbReference>
<keyword evidence="1" id="KW-0472">Membrane</keyword>
<keyword evidence="1" id="KW-0812">Transmembrane</keyword>
<organism evidence="2 3">
    <name type="scientific">Paenibacillus aquistagni</name>
    <dbReference type="NCBI Taxonomy" id="1852522"/>
    <lineage>
        <taxon>Bacteria</taxon>
        <taxon>Bacillati</taxon>
        <taxon>Bacillota</taxon>
        <taxon>Bacilli</taxon>
        <taxon>Bacillales</taxon>
        <taxon>Paenibacillaceae</taxon>
        <taxon>Paenibacillus</taxon>
    </lineage>
</organism>
<evidence type="ECO:0000256" key="1">
    <source>
        <dbReference type="SAM" id="Phobius"/>
    </source>
</evidence>
<feature type="transmembrane region" description="Helical" evidence="1">
    <location>
        <begin position="35"/>
        <end position="58"/>
    </location>
</feature>
<accession>A0A1X7JGG5</accession>
<evidence type="ECO:0000313" key="2">
    <source>
        <dbReference type="EMBL" id="SMG27119.1"/>
    </source>
</evidence>
<evidence type="ECO:0000313" key="3">
    <source>
        <dbReference type="Proteomes" id="UP000193834"/>
    </source>
</evidence>
<reference evidence="2 3" key="1">
    <citation type="submission" date="2017-04" db="EMBL/GenBank/DDBJ databases">
        <authorList>
            <person name="Afonso C.L."/>
            <person name="Miller P.J."/>
            <person name="Scott M.A."/>
            <person name="Spackman E."/>
            <person name="Goraichik I."/>
            <person name="Dimitrov K.M."/>
            <person name="Suarez D.L."/>
            <person name="Swayne D.E."/>
        </authorList>
    </citation>
    <scope>NUCLEOTIDE SEQUENCE [LARGE SCALE GENOMIC DNA]</scope>
    <source>
        <strain evidence="2 3">11</strain>
    </source>
</reference>
<dbReference type="Proteomes" id="UP000193834">
    <property type="component" value="Unassembled WGS sequence"/>
</dbReference>
<dbReference type="EMBL" id="FXAZ01000001">
    <property type="protein sequence ID" value="SMG27119.1"/>
    <property type="molecule type" value="Genomic_DNA"/>
</dbReference>
<proteinExistence type="predicted"/>
<name>A0A1X7JGG5_9BACL</name>
<evidence type="ECO:0008006" key="4">
    <source>
        <dbReference type="Google" id="ProtNLM"/>
    </source>
</evidence>
<dbReference type="AlphaFoldDB" id="A0A1X7JGG5"/>
<sequence length="61" mass="6832">MRMDSMTKMWVSLIGIGLMAFSAIIVAFARHKTKGWIRGVLTFVAFIMLMVGALYGLISMF</sequence>
<gene>
    <name evidence="2" type="ORF">SAMN06295960_1564</name>
</gene>
<keyword evidence="1" id="KW-1133">Transmembrane helix</keyword>
<dbReference type="Pfam" id="PF10966">
    <property type="entry name" value="DUF2768"/>
    <property type="match status" value="1"/>
</dbReference>
<keyword evidence="3" id="KW-1185">Reference proteome</keyword>
<protein>
    <recommendedName>
        <fullName evidence="4">DUF2768 domain-containing protein</fullName>
    </recommendedName>
</protein>
<dbReference type="STRING" id="1852522.SAMN06295960_1564"/>